<keyword evidence="1" id="KW-0614">Plasmid</keyword>
<dbReference type="SUPFAM" id="SSF48295">
    <property type="entry name" value="TrpR-like"/>
    <property type="match status" value="1"/>
</dbReference>
<dbReference type="Proteomes" id="UP000595197">
    <property type="component" value="Plasmid pTT6-1"/>
</dbReference>
<dbReference type="InterPro" id="IPR002514">
    <property type="entry name" value="Transposase_8"/>
</dbReference>
<dbReference type="PANTHER" id="PTHR37936">
    <property type="entry name" value="TRANSPOSASE INSC FOR INSERTION ELEMENT IS2A-RELATED"/>
    <property type="match status" value="1"/>
</dbReference>
<reference evidence="1" key="1">
    <citation type="submission" date="2021-02" db="EMBL/GenBank/DDBJ databases">
        <title>Skermanella TT6 skin isolate.</title>
        <authorList>
            <person name="Lee K."/>
            <person name="Ganzorig M."/>
        </authorList>
    </citation>
    <scope>NUCLEOTIDE SEQUENCE</scope>
    <source>
        <strain evidence="1">TT6</strain>
    </source>
</reference>
<sequence>MAYQRVEILTGSERRRNYTPAEKVRIVEEAFRPGVIVKDVARRLGIHESLLYRWRRLMKATSPTSGLPAFVAVMVAPEPDRVEPSVLPSTTTSPAIPTAGAVAVVEVMLPDGARVRLEGAVDPALAAAVLGALATSGRAS</sequence>
<keyword evidence="2" id="KW-1185">Reference proteome</keyword>
<accession>A0ABX7BEA0</accession>
<name>A0ABX7BEA0_9PROT</name>
<dbReference type="PANTHER" id="PTHR37936:SF3">
    <property type="entry name" value="TRANSPOSASE INSC FOR INSERTION ELEMENT IS2A-RELATED"/>
    <property type="match status" value="1"/>
</dbReference>
<protein>
    <submittedName>
        <fullName evidence="1">Transposase</fullName>
    </submittedName>
</protein>
<dbReference type="RefSeq" id="WP_201081883.1">
    <property type="nucleotide sequence ID" value="NZ_CP067421.1"/>
</dbReference>
<evidence type="ECO:0000313" key="2">
    <source>
        <dbReference type="Proteomes" id="UP000595197"/>
    </source>
</evidence>
<geneLocation type="plasmid" evidence="1 2">
    <name>pTT6-1</name>
</geneLocation>
<dbReference type="NCBIfam" id="NF047595">
    <property type="entry name" value="IS66_ISRel24_TnpA"/>
    <property type="match status" value="1"/>
</dbReference>
<gene>
    <name evidence="1" type="ORF">IGS68_30220</name>
</gene>
<evidence type="ECO:0000313" key="1">
    <source>
        <dbReference type="EMBL" id="QQP92739.1"/>
    </source>
</evidence>
<proteinExistence type="predicted"/>
<organism evidence="1 2">
    <name type="scientific">Skermanella cutis</name>
    <dbReference type="NCBI Taxonomy" id="2775420"/>
    <lineage>
        <taxon>Bacteria</taxon>
        <taxon>Pseudomonadati</taxon>
        <taxon>Pseudomonadota</taxon>
        <taxon>Alphaproteobacteria</taxon>
        <taxon>Rhodospirillales</taxon>
        <taxon>Azospirillaceae</taxon>
        <taxon>Skermanella</taxon>
    </lineage>
</organism>
<dbReference type="InterPro" id="IPR010921">
    <property type="entry name" value="Trp_repressor/repl_initiator"/>
</dbReference>
<dbReference type="Pfam" id="PF01527">
    <property type="entry name" value="HTH_Tnp_1"/>
    <property type="match status" value="1"/>
</dbReference>
<dbReference type="EMBL" id="CP067421">
    <property type="protein sequence ID" value="QQP92739.1"/>
    <property type="molecule type" value="Genomic_DNA"/>
</dbReference>